<comment type="similarity">
    <text evidence="1">Belongs to the UPF0065 (bug) family.</text>
</comment>
<accession>A0ABT3NQ08</accession>
<organism evidence="3 4">
    <name type="scientific">Sabulicella glaciei</name>
    <dbReference type="NCBI Taxonomy" id="2984948"/>
    <lineage>
        <taxon>Bacteria</taxon>
        <taxon>Pseudomonadati</taxon>
        <taxon>Pseudomonadota</taxon>
        <taxon>Alphaproteobacteria</taxon>
        <taxon>Acetobacterales</taxon>
        <taxon>Acetobacteraceae</taxon>
        <taxon>Sabulicella</taxon>
    </lineage>
</organism>
<dbReference type="PROSITE" id="PS51318">
    <property type="entry name" value="TAT"/>
    <property type="match status" value="1"/>
</dbReference>
<dbReference type="SUPFAM" id="SSF53850">
    <property type="entry name" value="Periplasmic binding protein-like II"/>
    <property type="match status" value="1"/>
</dbReference>
<dbReference type="CDD" id="cd07012">
    <property type="entry name" value="PBP2_Bug_TTT"/>
    <property type="match status" value="1"/>
</dbReference>
<gene>
    <name evidence="3" type="ORF">OF850_01245</name>
</gene>
<dbReference type="EMBL" id="JAPFQI010000001">
    <property type="protein sequence ID" value="MCW8084240.1"/>
    <property type="molecule type" value="Genomic_DNA"/>
</dbReference>
<dbReference type="PANTHER" id="PTHR42928:SF5">
    <property type="entry name" value="BLR1237 PROTEIN"/>
    <property type="match status" value="1"/>
</dbReference>
<evidence type="ECO:0000313" key="4">
    <source>
        <dbReference type="Proteomes" id="UP001526430"/>
    </source>
</evidence>
<dbReference type="InterPro" id="IPR042100">
    <property type="entry name" value="Bug_dom1"/>
</dbReference>
<evidence type="ECO:0000256" key="1">
    <source>
        <dbReference type="ARBA" id="ARBA00006987"/>
    </source>
</evidence>
<comment type="caution">
    <text evidence="3">The sequence shown here is derived from an EMBL/GenBank/DDBJ whole genome shotgun (WGS) entry which is preliminary data.</text>
</comment>
<dbReference type="Gene3D" id="3.40.190.150">
    <property type="entry name" value="Bordetella uptake gene, domain 1"/>
    <property type="match status" value="1"/>
</dbReference>
<keyword evidence="2" id="KW-0732">Signal</keyword>
<protein>
    <submittedName>
        <fullName evidence="3">Tripartite tricarboxylate transporter substrate binding protein</fullName>
    </submittedName>
</protein>
<evidence type="ECO:0000256" key="2">
    <source>
        <dbReference type="SAM" id="SignalP"/>
    </source>
</evidence>
<dbReference type="Gene3D" id="3.40.190.10">
    <property type="entry name" value="Periplasmic binding protein-like II"/>
    <property type="match status" value="1"/>
</dbReference>
<dbReference type="RefSeq" id="WP_301587847.1">
    <property type="nucleotide sequence ID" value="NZ_JAPFQI010000001.1"/>
</dbReference>
<feature type="chain" id="PRO_5046901194" evidence="2">
    <location>
        <begin position="24"/>
        <end position="326"/>
    </location>
</feature>
<keyword evidence="4" id="KW-1185">Reference proteome</keyword>
<evidence type="ECO:0000313" key="3">
    <source>
        <dbReference type="EMBL" id="MCW8084240.1"/>
    </source>
</evidence>
<proteinExistence type="inferred from homology"/>
<dbReference type="InterPro" id="IPR005064">
    <property type="entry name" value="BUG"/>
</dbReference>
<dbReference type="Proteomes" id="UP001526430">
    <property type="component" value="Unassembled WGS sequence"/>
</dbReference>
<reference evidence="3 4" key="1">
    <citation type="submission" date="2022-10" db="EMBL/GenBank/DDBJ databases">
        <title>Roseococcus glaciei nov., sp. nov., isolated from glacier.</title>
        <authorList>
            <person name="Liu Q."/>
            <person name="Xin Y.-H."/>
        </authorList>
    </citation>
    <scope>NUCLEOTIDE SEQUENCE [LARGE SCALE GENOMIC DNA]</scope>
    <source>
        <strain evidence="3 4">MDT2-1-1</strain>
    </source>
</reference>
<sequence>MTTLSRRLALSLPALALPGLAAAQGAWPNRPVRIVIAFAAGGSLDAIGRSMGRHMEREFGQPFVVDNRSGAGGRIGTTAVARSPGDGYTLIVTSSAAHGVAPGLYSDLQYHPLRDFTHIGLVCTGPMVLLANAAAPYRDLAGLVETVKQRGTPASFGSGGIGSLGHLSGELAGRTLGIPVQHISYRGSAPAQTDLLAGQLELISDNMSSHGGQVTGGRMRGLAVASRQRLPEYPDIPTWAEQGYPDMVANAWYGLSGSAGIPAEIVSRLNASLAGWLATQEGRELLRGMAMQPEGRMSPAEYTAFVENEVTRWAEVVRVANVRVES</sequence>
<dbReference type="Pfam" id="PF03401">
    <property type="entry name" value="TctC"/>
    <property type="match status" value="1"/>
</dbReference>
<feature type="signal peptide" evidence="2">
    <location>
        <begin position="1"/>
        <end position="23"/>
    </location>
</feature>
<name>A0ABT3NQ08_9PROT</name>
<dbReference type="PIRSF" id="PIRSF017082">
    <property type="entry name" value="YflP"/>
    <property type="match status" value="1"/>
</dbReference>
<dbReference type="InterPro" id="IPR006311">
    <property type="entry name" value="TAT_signal"/>
</dbReference>
<dbReference type="PANTHER" id="PTHR42928">
    <property type="entry name" value="TRICARBOXYLATE-BINDING PROTEIN"/>
    <property type="match status" value="1"/>
</dbReference>